<gene>
    <name evidence="1" type="ORF">SVIO_027930</name>
</gene>
<organism evidence="1 2">
    <name type="scientific">Streptomyces violaceusniger</name>
    <dbReference type="NCBI Taxonomy" id="68280"/>
    <lineage>
        <taxon>Bacteria</taxon>
        <taxon>Bacillati</taxon>
        <taxon>Actinomycetota</taxon>
        <taxon>Actinomycetes</taxon>
        <taxon>Kitasatosporales</taxon>
        <taxon>Streptomycetaceae</taxon>
        <taxon>Streptomyces</taxon>
        <taxon>Streptomyces violaceusniger group</taxon>
    </lineage>
</organism>
<dbReference type="InterPro" id="IPR011010">
    <property type="entry name" value="DNA_brk_join_enz"/>
</dbReference>
<evidence type="ECO:0000313" key="1">
    <source>
        <dbReference type="EMBL" id="GDY52170.1"/>
    </source>
</evidence>
<protein>
    <recommendedName>
        <fullName evidence="3">Integrase</fullName>
    </recommendedName>
</protein>
<name>A0A4D4L025_STRVO</name>
<dbReference type="GO" id="GO:0003677">
    <property type="term" value="F:DNA binding"/>
    <property type="evidence" value="ECO:0007669"/>
    <property type="project" value="InterPro"/>
</dbReference>
<evidence type="ECO:0000313" key="2">
    <source>
        <dbReference type="Proteomes" id="UP000301309"/>
    </source>
</evidence>
<reference evidence="1 2" key="1">
    <citation type="journal article" date="2020" name="Int. J. Syst. Evol. Microbiol.">
        <title>Reclassification of Streptomyces castelarensis and Streptomyces sporoclivatus as later heterotypic synonyms of Streptomyces antimycoticus.</title>
        <authorList>
            <person name="Komaki H."/>
            <person name="Tamura T."/>
        </authorList>
    </citation>
    <scope>NUCLEOTIDE SEQUENCE [LARGE SCALE GENOMIC DNA]</scope>
    <source>
        <strain evidence="1 2">NBRC 13459</strain>
    </source>
</reference>
<dbReference type="AlphaFoldDB" id="A0A4D4L025"/>
<proteinExistence type="predicted"/>
<accession>A0A4D4L025</accession>
<sequence>MIACDFLHIDTISPQRLYTLIFLEHHTRRLHITGVTAHPTATWATQQARNHATDLGIRMGSLRFLIRDRDSKYTDAFAVFQAEDIAWLDQLLADQPADRAHLIRTYAQWHPLRRARHRTHRRDFTPGANNWARTRISAALALLRWLDQHDLDLAAARQDDIDQWLTTGHPESTYPARDFLTWARHRYLTGDLTIPKKQPRTTLTPITEDERWQQLRRCLHDDTLPTPVRAGGSLVLLYGLPVSRVTALCHNDIHTDTKNRTWLRIGGHRLRLPPAVAGLVLAQRDKATAVSAVARAYPGDTAWLFPGGFPGRPARDALYRALRTHLHVHLRRARSAALVALAADLPAAVLSDLLGIHINTALAWSAYAQTDWTAYLAARYRSGPPQAGSATRRQR</sequence>
<dbReference type="Proteomes" id="UP000301309">
    <property type="component" value="Unassembled WGS sequence"/>
</dbReference>
<evidence type="ECO:0008006" key="3">
    <source>
        <dbReference type="Google" id="ProtNLM"/>
    </source>
</evidence>
<dbReference type="SUPFAM" id="SSF56349">
    <property type="entry name" value="DNA breaking-rejoining enzymes"/>
    <property type="match status" value="1"/>
</dbReference>
<comment type="caution">
    <text evidence="1">The sequence shown here is derived from an EMBL/GenBank/DDBJ whole genome shotgun (WGS) entry which is preliminary data.</text>
</comment>
<keyword evidence="2" id="KW-1185">Reference proteome</keyword>
<dbReference type="EMBL" id="BJHW01000001">
    <property type="protein sequence ID" value="GDY52170.1"/>
    <property type="molecule type" value="Genomic_DNA"/>
</dbReference>